<dbReference type="Proteomes" id="UP000527143">
    <property type="component" value="Unassembled WGS sequence"/>
</dbReference>
<sequence length="163" mass="18817">MIGSIQVAKADMVAQEPWQLCLQVGYAIERLKERGCEAELSLDALHFANLWEYLGEITNGGHAQYHENEEDCTRHLEGMSELLLRIGLPGHADLLNKFGRVVVENEDHILDLWASGDHMAAKELFYNLDDHFAELERREGKLQDHLRNWLAQQPWIVTEEDQR</sequence>
<proteinExistence type="predicted"/>
<accession>A0A840YU13</accession>
<reference evidence="2 3" key="1">
    <citation type="submission" date="2020-08" db="EMBL/GenBank/DDBJ databases">
        <title>Genomic Encyclopedia of Type Strains, Phase IV (KMG-IV): sequencing the most valuable type-strain genomes for metagenomic binning, comparative biology and taxonomic classification.</title>
        <authorList>
            <person name="Goeker M."/>
        </authorList>
    </citation>
    <scope>NUCLEOTIDE SEQUENCE [LARGE SCALE GENOMIC DNA]</scope>
    <source>
        <strain evidence="2 3">DSM 26736</strain>
    </source>
</reference>
<comment type="caution">
    <text evidence="2">The sequence shown here is derived from an EMBL/GenBank/DDBJ whole genome shotgun (WGS) entry which is preliminary data.</text>
</comment>
<organism evidence="2 3">
    <name type="scientific">Sphingomonas xinjiangensis</name>
    <dbReference type="NCBI Taxonomy" id="643568"/>
    <lineage>
        <taxon>Bacteria</taxon>
        <taxon>Pseudomonadati</taxon>
        <taxon>Pseudomonadota</taxon>
        <taxon>Alphaproteobacteria</taxon>
        <taxon>Sphingomonadales</taxon>
        <taxon>Sphingomonadaceae</taxon>
        <taxon>Sphingomonas</taxon>
    </lineage>
</organism>
<feature type="domain" description="DNA mimic protein DMP19 C-terminal" evidence="1">
    <location>
        <begin position="39"/>
        <end position="152"/>
    </location>
</feature>
<name>A0A840YU13_9SPHN</name>
<protein>
    <recommendedName>
        <fullName evidence="1">DNA mimic protein DMP19 C-terminal domain-containing protein</fullName>
    </recommendedName>
</protein>
<evidence type="ECO:0000313" key="3">
    <source>
        <dbReference type="Proteomes" id="UP000527143"/>
    </source>
</evidence>
<gene>
    <name evidence="2" type="ORF">FHT02_004366</name>
</gene>
<dbReference type="Gene3D" id="1.20.1420.60">
    <property type="match status" value="1"/>
</dbReference>
<evidence type="ECO:0000313" key="2">
    <source>
        <dbReference type="EMBL" id="MBB5713103.1"/>
    </source>
</evidence>
<dbReference type="RefSeq" id="WP_184092124.1">
    <property type="nucleotide sequence ID" value="NZ_JACIJF010000045.1"/>
</dbReference>
<keyword evidence="3" id="KW-1185">Reference proteome</keyword>
<dbReference type="Pfam" id="PF14300">
    <property type="entry name" value="DMP19"/>
    <property type="match status" value="1"/>
</dbReference>
<dbReference type="EMBL" id="JACIJF010000045">
    <property type="protein sequence ID" value="MBB5713103.1"/>
    <property type="molecule type" value="Genomic_DNA"/>
</dbReference>
<dbReference type="InterPro" id="IPR025402">
    <property type="entry name" value="DMP19_C"/>
</dbReference>
<dbReference type="AlphaFoldDB" id="A0A840YU13"/>
<evidence type="ECO:0000259" key="1">
    <source>
        <dbReference type="Pfam" id="PF14300"/>
    </source>
</evidence>